<organism evidence="1 2">
    <name type="scientific">Wickerhamomyces pijperi</name>
    <name type="common">Yeast</name>
    <name type="synonym">Pichia pijperi</name>
    <dbReference type="NCBI Taxonomy" id="599730"/>
    <lineage>
        <taxon>Eukaryota</taxon>
        <taxon>Fungi</taxon>
        <taxon>Dikarya</taxon>
        <taxon>Ascomycota</taxon>
        <taxon>Saccharomycotina</taxon>
        <taxon>Saccharomycetes</taxon>
        <taxon>Phaffomycetales</taxon>
        <taxon>Wickerhamomycetaceae</taxon>
        <taxon>Wickerhamomyces</taxon>
    </lineage>
</organism>
<reference evidence="1" key="2">
    <citation type="submission" date="2021-01" db="EMBL/GenBank/DDBJ databases">
        <authorList>
            <person name="Schikora-Tamarit M.A."/>
        </authorList>
    </citation>
    <scope>NUCLEOTIDE SEQUENCE</scope>
    <source>
        <strain evidence="1">CBS2887</strain>
    </source>
</reference>
<gene>
    <name evidence="1" type="ORF">WICPIJ_007080</name>
</gene>
<keyword evidence="2" id="KW-1185">Reference proteome</keyword>
<dbReference type="EMBL" id="JAEUBG010004137">
    <property type="protein sequence ID" value="KAH3681961.1"/>
    <property type="molecule type" value="Genomic_DNA"/>
</dbReference>
<dbReference type="AlphaFoldDB" id="A0A9P8TKA4"/>
<dbReference type="Proteomes" id="UP000774326">
    <property type="component" value="Unassembled WGS sequence"/>
</dbReference>
<reference evidence="1" key="1">
    <citation type="journal article" date="2021" name="Open Biol.">
        <title>Shared evolutionary footprints suggest mitochondrial oxidative damage underlies multiple complex I losses in fungi.</title>
        <authorList>
            <person name="Schikora-Tamarit M.A."/>
            <person name="Marcet-Houben M."/>
            <person name="Nosek J."/>
            <person name="Gabaldon T."/>
        </authorList>
    </citation>
    <scope>NUCLEOTIDE SEQUENCE</scope>
    <source>
        <strain evidence="1">CBS2887</strain>
    </source>
</reference>
<comment type="caution">
    <text evidence="1">The sequence shown here is derived from an EMBL/GenBank/DDBJ whole genome shotgun (WGS) entry which is preliminary data.</text>
</comment>
<evidence type="ECO:0000313" key="2">
    <source>
        <dbReference type="Proteomes" id="UP000774326"/>
    </source>
</evidence>
<accession>A0A9P8TKA4</accession>
<sequence length="73" mass="8150">MKGAKLKPKTTTTIAPNLNKLTHLTARDTLPVFNDSQSRHSLLNKYTNTAGAKYKLICLKQSNTEKVKASQYD</sequence>
<proteinExistence type="predicted"/>
<evidence type="ECO:0000313" key="1">
    <source>
        <dbReference type="EMBL" id="KAH3681961.1"/>
    </source>
</evidence>
<name>A0A9P8TKA4_WICPI</name>
<protein>
    <submittedName>
        <fullName evidence="1">Uncharacterized protein</fullName>
    </submittedName>
</protein>